<gene>
    <name evidence="3" type="ORF">IU470_16195</name>
</gene>
<dbReference type="InterPro" id="IPR036388">
    <property type="entry name" value="WH-like_DNA-bd_sf"/>
</dbReference>
<dbReference type="EMBL" id="JADLRE010000011">
    <property type="protein sequence ID" value="MBF6226636.1"/>
    <property type="molecule type" value="Genomic_DNA"/>
</dbReference>
<organism evidence="3 4">
    <name type="scientific">Nocardia abscessus</name>
    <dbReference type="NCBI Taxonomy" id="120957"/>
    <lineage>
        <taxon>Bacteria</taxon>
        <taxon>Bacillati</taxon>
        <taxon>Actinomycetota</taxon>
        <taxon>Actinomycetes</taxon>
        <taxon>Mycobacteriales</taxon>
        <taxon>Nocardiaceae</taxon>
        <taxon>Nocardia</taxon>
    </lineage>
</organism>
<dbReference type="PANTHER" id="PTHR34580:SF3">
    <property type="entry name" value="PROTEIN PAFB"/>
    <property type="match status" value="1"/>
</dbReference>
<evidence type="ECO:0000259" key="2">
    <source>
        <dbReference type="Pfam" id="PF13280"/>
    </source>
</evidence>
<dbReference type="SUPFAM" id="SSF46785">
    <property type="entry name" value="Winged helix' DNA-binding domain"/>
    <property type="match status" value="1"/>
</dbReference>
<feature type="domain" description="WYL" evidence="2">
    <location>
        <begin position="162"/>
        <end position="225"/>
    </location>
</feature>
<evidence type="ECO:0000313" key="3">
    <source>
        <dbReference type="EMBL" id="MBF6226636.1"/>
    </source>
</evidence>
<comment type="caution">
    <text evidence="3">The sequence shown here is derived from an EMBL/GenBank/DDBJ whole genome shotgun (WGS) entry which is preliminary data.</text>
</comment>
<sequence>MHGIDVARSAVRIVGARRYGDRVNRTDRLYAIVEELRAISPRLRSARELAARYEVSVRTIERDICALQQAGIPIYADVGRRGGYALDKSMSLPPLNLTPAETVALAVALARHRGGPFERAGHSALRKIVAVLPERDAVAARDLAARIRLLSVAAQPDREIPAVIERAIEIGRVLLIGYLDRFGAHSERSVEPFALVHGANGWYLAAWCRLRDSPRCFRLDRITSVAATELSAPHRPFDGSAWDIPDAGLRVVAL</sequence>
<accession>A0ABS0C8C8</accession>
<dbReference type="Pfam" id="PF08279">
    <property type="entry name" value="HTH_11"/>
    <property type="match status" value="1"/>
</dbReference>
<dbReference type="Pfam" id="PF13280">
    <property type="entry name" value="WYL"/>
    <property type="match status" value="1"/>
</dbReference>
<dbReference type="InterPro" id="IPR026881">
    <property type="entry name" value="WYL_dom"/>
</dbReference>
<keyword evidence="4" id="KW-1185">Reference proteome</keyword>
<dbReference type="PANTHER" id="PTHR34580">
    <property type="match status" value="1"/>
</dbReference>
<dbReference type="Gene3D" id="1.10.10.10">
    <property type="entry name" value="Winged helix-like DNA-binding domain superfamily/Winged helix DNA-binding domain"/>
    <property type="match status" value="1"/>
</dbReference>
<dbReference type="InterPro" id="IPR051534">
    <property type="entry name" value="CBASS_pafABC_assoc_protein"/>
</dbReference>
<dbReference type="InterPro" id="IPR013196">
    <property type="entry name" value="HTH_11"/>
</dbReference>
<evidence type="ECO:0000259" key="1">
    <source>
        <dbReference type="Pfam" id="PF08279"/>
    </source>
</evidence>
<evidence type="ECO:0000313" key="4">
    <source>
        <dbReference type="Proteomes" id="UP000807309"/>
    </source>
</evidence>
<dbReference type="InterPro" id="IPR036390">
    <property type="entry name" value="WH_DNA-bd_sf"/>
</dbReference>
<dbReference type="PROSITE" id="PS52050">
    <property type="entry name" value="WYL"/>
    <property type="match status" value="1"/>
</dbReference>
<proteinExistence type="predicted"/>
<dbReference type="Proteomes" id="UP000807309">
    <property type="component" value="Unassembled WGS sequence"/>
</dbReference>
<name>A0ABS0C8C8_9NOCA</name>
<protein>
    <submittedName>
        <fullName evidence="3">YafY family transcriptional regulator</fullName>
    </submittedName>
</protein>
<reference evidence="3 4" key="1">
    <citation type="submission" date="2020-10" db="EMBL/GenBank/DDBJ databases">
        <title>Identification of Nocardia species via Next-generation sequencing and recognition of intraspecies genetic diversity.</title>
        <authorList>
            <person name="Li P."/>
            <person name="Li P."/>
            <person name="Lu B."/>
        </authorList>
    </citation>
    <scope>NUCLEOTIDE SEQUENCE [LARGE SCALE GENOMIC DNA]</scope>
    <source>
        <strain evidence="3 4">N-11</strain>
    </source>
</reference>
<feature type="domain" description="Helix-turn-helix type 11" evidence="1">
    <location>
        <begin position="28"/>
        <end position="84"/>
    </location>
</feature>